<evidence type="ECO:0000313" key="3">
    <source>
        <dbReference type="EMBL" id="OTG05425.1"/>
    </source>
</evidence>
<organism evidence="3 4">
    <name type="scientific">Helianthus annuus</name>
    <name type="common">Common sunflower</name>
    <dbReference type="NCBI Taxonomy" id="4232"/>
    <lineage>
        <taxon>Eukaryota</taxon>
        <taxon>Viridiplantae</taxon>
        <taxon>Streptophyta</taxon>
        <taxon>Embryophyta</taxon>
        <taxon>Tracheophyta</taxon>
        <taxon>Spermatophyta</taxon>
        <taxon>Magnoliopsida</taxon>
        <taxon>eudicotyledons</taxon>
        <taxon>Gunneridae</taxon>
        <taxon>Pentapetalae</taxon>
        <taxon>asterids</taxon>
        <taxon>campanulids</taxon>
        <taxon>Asterales</taxon>
        <taxon>Asteraceae</taxon>
        <taxon>Asteroideae</taxon>
        <taxon>Heliantheae alliance</taxon>
        <taxon>Heliantheae</taxon>
        <taxon>Helianthus</taxon>
    </lineage>
</organism>
<protein>
    <submittedName>
        <fullName evidence="3">Uncharacterized protein</fullName>
    </submittedName>
</protein>
<sequence>MLKPALPRSSKPVFRGSTLSLFVMGGMVCGDELLCSWFIDDQKSRAGASFALTSIVLEVVYLVVAQHQTEKTASDPSTVVVAQHQTEKTASDPSTDQRSIIAMC</sequence>
<reference evidence="3" key="2">
    <citation type="submission" date="2017-02" db="EMBL/GenBank/DDBJ databases">
        <title>Sunflower complete genome.</title>
        <authorList>
            <person name="Langlade N."/>
            <person name="Munos S."/>
        </authorList>
    </citation>
    <scope>NUCLEOTIDE SEQUENCE [LARGE SCALE GENOMIC DNA]</scope>
    <source>
        <tissue evidence="3">Leaves</tissue>
    </source>
</reference>
<accession>A0A251T2Q5</accession>
<dbReference type="Proteomes" id="UP000215914">
    <property type="component" value="Chromosome 12"/>
</dbReference>
<evidence type="ECO:0000313" key="2">
    <source>
        <dbReference type="EMBL" id="KAF5778297.1"/>
    </source>
</evidence>
<dbReference type="InParanoid" id="A0A251T2Q5"/>
<feature type="region of interest" description="Disordered" evidence="1">
    <location>
        <begin position="84"/>
        <end position="104"/>
    </location>
</feature>
<evidence type="ECO:0000256" key="1">
    <source>
        <dbReference type="SAM" id="MobiDB-lite"/>
    </source>
</evidence>
<proteinExistence type="predicted"/>
<keyword evidence="4" id="KW-1185">Reference proteome</keyword>
<dbReference type="EMBL" id="MNCJ02000327">
    <property type="protein sequence ID" value="KAF5778297.1"/>
    <property type="molecule type" value="Genomic_DNA"/>
</dbReference>
<reference evidence="2 4" key="1">
    <citation type="journal article" date="2017" name="Nature">
        <title>The sunflower genome provides insights into oil metabolism, flowering and Asterid evolution.</title>
        <authorList>
            <person name="Badouin H."/>
            <person name="Gouzy J."/>
            <person name="Grassa C.J."/>
            <person name="Murat F."/>
            <person name="Staton S.E."/>
            <person name="Cottret L."/>
            <person name="Lelandais-Briere C."/>
            <person name="Owens G.L."/>
            <person name="Carrere S."/>
            <person name="Mayjonade B."/>
            <person name="Legrand L."/>
            <person name="Gill N."/>
            <person name="Kane N.C."/>
            <person name="Bowers J.E."/>
            <person name="Hubner S."/>
            <person name="Bellec A."/>
            <person name="Berard A."/>
            <person name="Berges H."/>
            <person name="Blanchet N."/>
            <person name="Boniface M.C."/>
            <person name="Brunel D."/>
            <person name="Catrice O."/>
            <person name="Chaidir N."/>
            <person name="Claudel C."/>
            <person name="Donnadieu C."/>
            <person name="Faraut T."/>
            <person name="Fievet G."/>
            <person name="Helmstetter N."/>
            <person name="King M."/>
            <person name="Knapp S.J."/>
            <person name="Lai Z."/>
            <person name="Le Paslier M.C."/>
            <person name="Lippi Y."/>
            <person name="Lorenzon L."/>
            <person name="Mandel J.R."/>
            <person name="Marage G."/>
            <person name="Marchand G."/>
            <person name="Marquand E."/>
            <person name="Bret-Mestries E."/>
            <person name="Morien E."/>
            <person name="Nambeesan S."/>
            <person name="Nguyen T."/>
            <person name="Pegot-Espagnet P."/>
            <person name="Pouilly N."/>
            <person name="Raftis F."/>
            <person name="Sallet E."/>
            <person name="Schiex T."/>
            <person name="Thomas J."/>
            <person name="Vandecasteele C."/>
            <person name="Vares D."/>
            <person name="Vear F."/>
            <person name="Vautrin S."/>
            <person name="Crespi M."/>
            <person name="Mangin B."/>
            <person name="Burke J.M."/>
            <person name="Salse J."/>
            <person name="Munos S."/>
            <person name="Vincourt P."/>
            <person name="Rieseberg L.H."/>
            <person name="Langlade N.B."/>
        </authorList>
    </citation>
    <scope>NUCLEOTIDE SEQUENCE [LARGE SCALE GENOMIC DNA]</scope>
    <source>
        <strain evidence="4">cv. SF193</strain>
        <tissue evidence="2">Leaves</tissue>
    </source>
</reference>
<gene>
    <name evidence="3" type="ORF">HannXRQ_Chr12g0373401</name>
    <name evidence="2" type="ORF">HanXRQr2_Chr12g0545871</name>
</gene>
<reference evidence="2" key="3">
    <citation type="submission" date="2020-06" db="EMBL/GenBank/DDBJ databases">
        <title>Helianthus annuus Genome sequencing and assembly Release 2.</title>
        <authorList>
            <person name="Gouzy J."/>
            <person name="Langlade N."/>
            <person name="Munos S."/>
        </authorList>
    </citation>
    <scope>NUCLEOTIDE SEQUENCE</scope>
    <source>
        <tissue evidence="2">Leaves</tissue>
    </source>
</reference>
<dbReference type="Gramene" id="mRNA:HanXRQr2_Chr12g0545871">
    <property type="protein sequence ID" value="mRNA:HanXRQr2_Chr12g0545871"/>
    <property type="gene ID" value="HanXRQr2_Chr12g0545871"/>
</dbReference>
<evidence type="ECO:0000313" key="4">
    <source>
        <dbReference type="Proteomes" id="UP000215914"/>
    </source>
</evidence>
<dbReference type="EMBL" id="CM007901">
    <property type="protein sequence ID" value="OTG05425.1"/>
    <property type="molecule type" value="Genomic_DNA"/>
</dbReference>
<name>A0A251T2Q5_HELAN</name>
<dbReference type="AlphaFoldDB" id="A0A251T2Q5"/>